<dbReference type="Gene3D" id="3.30.710.10">
    <property type="entry name" value="Potassium Channel Kv1.1, Chain A"/>
    <property type="match status" value="1"/>
</dbReference>
<dbReference type="CDD" id="cd18186">
    <property type="entry name" value="BTB_POZ_ZBTB_KLHL-like"/>
    <property type="match status" value="1"/>
</dbReference>
<dbReference type="InParanoid" id="Q0U010"/>
<dbReference type="EMBL" id="CH445358">
    <property type="protein sequence ID" value="EAT77718.2"/>
    <property type="molecule type" value="Genomic_DNA"/>
</dbReference>
<dbReference type="AlphaFoldDB" id="Q0U010"/>
<dbReference type="PROSITE" id="PS50097">
    <property type="entry name" value="BTB"/>
    <property type="match status" value="1"/>
</dbReference>
<dbReference type="RefSeq" id="XP_001805036.1">
    <property type="nucleotide sequence ID" value="XM_001804984.1"/>
</dbReference>
<dbReference type="InterPro" id="IPR000210">
    <property type="entry name" value="BTB/POZ_dom"/>
</dbReference>
<dbReference type="PANTHER" id="PTHR47843">
    <property type="entry name" value="BTB DOMAIN-CONTAINING PROTEIN-RELATED"/>
    <property type="match status" value="1"/>
</dbReference>
<dbReference type="Proteomes" id="UP000001055">
    <property type="component" value="Unassembled WGS sequence"/>
</dbReference>
<evidence type="ECO:0000259" key="1">
    <source>
        <dbReference type="PROSITE" id="PS50097"/>
    </source>
</evidence>
<sequence>MSLPYNTVPKTPYKGSKLDIPRLAVNDATTDFSIICKNGPLRAHKAILVAACPYFEHMFRFVKEEVQSGKLEIKDVRRDIMKRALTFMYTGQYTLPAGDIVPSTGYCGHWHDGLVKDSANMARLFKRKCPRAGLTLSPSHLLPHIEIYGLADYLDMENMKNYAQKKVEEVLHVHWSDAGLGFTEALDLAFSDTMDSDGGIRKILINALTAHIGLWVDEGEVRHWLEDNPNVMAEVEAGEDKEPYVLKYGNRSTNMI</sequence>
<accession>Q0U010</accession>
<gene>
    <name evidence="2" type="ORF">SNOG_14866</name>
</gene>
<proteinExistence type="predicted"/>
<dbReference type="STRING" id="321614.Q0U010"/>
<feature type="domain" description="BTB" evidence="1">
    <location>
        <begin position="30"/>
        <end position="97"/>
    </location>
</feature>
<protein>
    <recommendedName>
        <fullName evidence="1">BTB domain-containing protein</fullName>
    </recommendedName>
</protein>
<dbReference type="PANTHER" id="PTHR47843:SF5">
    <property type="entry name" value="BTB_POZ DOMAIN PROTEIN"/>
    <property type="match status" value="1"/>
</dbReference>
<dbReference type="InterPro" id="IPR011333">
    <property type="entry name" value="SKP1/BTB/POZ_sf"/>
</dbReference>
<organism evidence="2 3">
    <name type="scientific">Phaeosphaeria nodorum (strain SN15 / ATCC MYA-4574 / FGSC 10173)</name>
    <name type="common">Glume blotch fungus</name>
    <name type="synonym">Parastagonospora nodorum</name>
    <dbReference type="NCBI Taxonomy" id="321614"/>
    <lineage>
        <taxon>Eukaryota</taxon>
        <taxon>Fungi</taxon>
        <taxon>Dikarya</taxon>
        <taxon>Ascomycota</taxon>
        <taxon>Pezizomycotina</taxon>
        <taxon>Dothideomycetes</taxon>
        <taxon>Pleosporomycetidae</taxon>
        <taxon>Pleosporales</taxon>
        <taxon>Pleosporineae</taxon>
        <taxon>Phaeosphaeriaceae</taxon>
        <taxon>Parastagonospora</taxon>
    </lineage>
</organism>
<dbReference type="VEuPathDB" id="FungiDB:JI435_431090"/>
<dbReference type="VEuPathDB" id="FungiDB:JI435_148660"/>
<evidence type="ECO:0000313" key="2">
    <source>
        <dbReference type="EMBL" id="EAT77718.2"/>
    </source>
</evidence>
<dbReference type="GeneID" id="5981963"/>
<dbReference type="SMART" id="SM00225">
    <property type="entry name" value="BTB"/>
    <property type="match status" value="1"/>
</dbReference>
<reference evidence="3" key="1">
    <citation type="journal article" date="2007" name="Plant Cell">
        <title>Dothideomycete-plant interactions illuminated by genome sequencing and EST analysis of the wheat pathogen Stagonospora nodorum.</title>
        <authorList>
            <person name="Hane J.K."/>
            <person name="Lowe R.G."/>
            <person name="Solomon P.S."/>
            <person name="Tan K.C."/>
            <person name="Schoch C.L."/>
            <person name="Spatafora J.W."/>
            <person name="Crous P.W."/>
            <person name="Kodira C."/>
            <person name="Birren B.W."/>
            <person name="Galagan J.E."/>
            <person name="Torriani S.F."/>
            <person name="McDonald B.A."/>
            <person name="Oliver R.P."/>
        </authorList>
    </citation>
    <scope>NUCLEOTIDE SEQUENCE [LARGE SCALE GENOMIC DNA]</scope>
    <source>
        <strain evidence="3">SN15 / ATCC MYA-4574 / FGSC 10173</strain>
    </source>
</reference>
<name>Q0U010_PHANO</name>
<evidence type="ECO:0000313" key="3">
    <source>
        <dbReference type="Proteomes" id="UP000001055"/>
    </source>
</evidence>
<dbReference type="KEGG" id="pno:SNOG_14866"/>
<dbReference type="SUPFAM" id="SSF54695">
    <property type="entry name" value="POZ domain"/>
    <property type="match status" value="1"/>
</dbReference>
<dbReference type="Pfam" id="PF00651">
    <property type="entry name" value="BTB"/>
    <property type="match status" value="1"/>
</dbReference>